<keyword evidence="8" id="KW-1133">Transmembrane helix</keyword>
<dbReference type="UniPathway" id="UPA00143"/>
<dbReference type="PANTHER" id="PTHR46539:SF1">
    <property type="entry name" value="E3 UBIQUITIN-PROTEIN LIGASE ATL42"/>
    <property type="match status" value="1"/>
</dbReference>
<dbReference type="GO" id="GO:0016020">
    <property type="term" value="C:membrane"/>
    <property type="evidence" value="ECO:0007669"/>
    <property type="project" value="UniProtKB-SubCell"/>
</dbReference>
<accession>A0A2U1QDP8</accession>
<keyword evidence="7" id="KW-0862">Zinc</keyword>
<evidence type="ECO:0000259" key="11">
    <source>
        <dbReference type="Pfam" id="PF12678"/>
    </source>
</evidence>
<evidence type="ECO:0000256" key="8">
    <source>
        <dbReference type="ARBA" id="ARBA00022989"/>
    </source>
</evidence>
<dbReference type="Gene3D" id="3.30.40.10">
    <property type="entry name" value="Zinc/RING finger domain, C3HC4 (zinc finger)"/>
    <property type="match status" value="1"/>
</dbReference>
<comment type="pathway">
    <text evidence="2">Protein modification; protein ubiquitination.</text>
</comment>
<dbReference type="PANTHER" id="PTHR46539">
    <property type="entry name" value="E3 UBIQUITIN-PROTEIN LIGASE ATL42"/>
    <property type="match status" value="1"/>
</dbReference>
<dbReference type="OrthoDB" id="8062037at2759"/>
<sequence length="85" mass="10140">MVRQGEKYAMLQRCKHGFHVECVEAWLKDHPNLPLCRTPISGDDQDTRKHTVYIKKLYETPASWLTKSFSQDPESCNYLRYRFVF</sequence>
<evidence type="ECO:0000256" key="5">
    <source>
        <dbReference type="ARBA" id="ARBA00022771"/>
    </source>
</evidence>
<dbReference type="GO" id="GO:0008270">
    <property type="term" value="F:zinc ion binding"/>
    <property type="evidence" value="ECO:0007669"/>
    <property type="project" value="UniProtKB-KW"/>
</dbReference>
<evidence type="ECO:0000256" key="9">
    <source>
        <dbReference type="ARBA" id="ARBA00023136"/>
    </source>
</evidence>
<evidence type="ECO:0000256" key="7">
    <source>
        <dbReference type="ARBA" id="ARBA00022833"/>
    </source>
</evidence>
<evidence type="ECO:0000313" key="12">
    <source>
        <dbReference type="EMBL" id="PWA96128.1"/>
    </source>
</evidence>
<comment type="caution">
    <text evidence="12">The sequence shown here is derived from an EMBL/GenBank/DDBJ whole genome shotgun (WGS) entry which is preliminary data.</text>
</comment>
<dbReference type="Proteomes" id="UP000245207">
    <property type="component" value="Unassembled WGS sequence"/>
</dbReference>
<dbReference type="GO" id="GO:0016567">
    <property type="term" value="P:protein ubiquitination"/>
    <property type="evidence" value="ECO:0007669"/>
    <property type="project" value="UniProtKB-UniPathway"/>
</dbReference>
<reference evidence="12 13" key="1">
    <citation type="journal article" date="2018" name="Mol. Plant">
        <title>The genome of Artemisia annua provides insight into the evolution of Asteraceae family and artemisinin biosynthesis.</title>
        <authorList>
            <person name="Shen Q."/>
            <person name="Zhang L."/>
            <person name="Liao Z."/>
            <person name="Wang S."/>
            <person name="Yan T."/>
            <person name="Shi P."/>
            <person name="Liu M."/>
            <person name="Fu X."/>
            <person name="Pan Q."/>
            <person name="Wang Y."/>
            <person name="Lv Z."/>
            <person name="Lu X."/>
            <person name="Zhang F."/>
            <person name="Jiang W."/>
            <person name="Ma Y."/>
            <person name="Chen M."/>
            <person name="Hao X."/>
            <person name="Li L."/>
            <person name="Tang Y."/>
            <person name="Lv G."/>
            <person name="Zhou Y."/>
            <person name="Sun X."/>
            <person name="Brodelius P.E."/>
            <person name="Rose J.K.C."/>
            <person name="Tang K."/>
        </authorList>
    </citation>
    <scope>NUCLEOTIDE SEQUENCE [LARGE SCALE GENOMIC DNA]</scope>
    <source>
        <strain evidence="13">cv. Huhao1</strain>
        <tissue evidence="12">Leaf</tissue>
    </source>
</reference>
<dbReference type="AlphaFoldDB" id="A0A2U1QDP8"/>
<evidence type="ECO:0000256" key="1">
    <source>
        <dbReference type="ARBA" id="ARBA00004370"/>
    </source>
</evidence>
<keyword evidence="6" id="KW-0833">Ubl conjugation pathway</keyword>
<protein>
    <submittedName>
        <fullName evidence="12">Zinc finger, RING/FYVE/PHD-type</fullName>
    </submittedName>
</protein>
<dbReference type="STRING" id="35608.A0A2U1QDP8"/>
<dbReference type="InterPro" id="IPR013083">
    <property type="entry name" value="Znf_RING/FYVE/PHD"/>
</dbReference>
<evidence type="ECO:0000313" key="13">
    <source>
        <dbReference type="Proteomes" id="UP000245207"/>
    </source>
</evidence>
<dbReference type="Pfam" id="PF12678">
    <property type="entry name" value="zf-rbx1"/>
    <property type="match status" value="1"/>
</dbReference>
<evidence type="ECO:0000256" key="3">
    <source>
        <dbReference type="ARBA" id="ARBA00022692"/>
    </source>
</evidence>
<evidence type="ECO:0000256" key="4">
    <source>
        <dbReference type="ARBA" id="ARBA00022723"/>
    </source>
</evidence>
<organism evidence="12 13">
    <name type="scientific">Artemisia annua</name>
    <name type="common">Sweet wormwood</name>
    <dbReference type="NCBI Taxonomy" id="35608"/>
    <lineage>
        <taxon>Eukaryota</taxon>
        <taxon>Viridiplantae</taxon>
        <taxon>Streptophyta</taxon>
        <taxon>Embryophyta</taxon>
        <taxon>Tracheophyta</taxon>
        <taxon>Spermatophyta</taxon>
        <taxon>Magnoliopsida</taxon>
        <taxon>eudicotyledons</taxon>
        <taxon>Gunneridae</taxon>
        <taxon>Pentapetalae</taxon>
        <taxon>asterids</taxon>
        <taxon>campanulids</taxon>
        <taxon>Asterales</taxon>
        <taxon>Asteraceae</taxon>
        <taxon>Asteroideae</taxon>
        <taxon>Anthemideae</taxon>
        <taxon>Artemisiinae</taxon>
        <taxon>Artemisia</taxon>
    </lineage>
</organism>
<keyword evidence="5" id="KW-0863">Zinc-finger</keyword>
<gene>
    <name evidence="12" type="ORF">CTI12_AA041320</name>
</gene>
<keyword evidence="3" id="KW-0812">Transmembrane</keyword>
<evidence type="ECO:0000256" key="6">
    <source>
        <dbReference type="ARBA" id="ARBA00022786"/>
    </source>
</evidence>
<keyword evidence="4" id="KW-0479">Metal-binding</keyword>
<keyword evidence="9" id="KW-0472">Membrane</keyword>
<dbReference type="InterPro" id="IPR024766">
    <property type="entry name" value="Znf_RING_H2"/>
</dbReference>
<name>A0A2U1QDP8_ARTAN</name>
<evidence type="ECO:0000256" key="2">
    <source>
        <dbReference type="ARBA" id="ARBA00004906"/>
    </source>
</evidence>
<comment type="similarity">
    <text evidence="10">Belongs to the RING-type zinc finger family. ATL subfamily.</text>
</comment>
<dbReference type="EMBL" id="PKPP01000196">
    <property type="protein sequence ID" value="PWA96128.1"/>
    <property type="molecule type" value="Genomic_DNA"/>
</dbReference>
<keyword evidence="13" id="KW-1185">Reference proteome</keyword>
<evidence type="ECO:0000256" key="10">
    <source>
        <dbReference type="ARBA" id="ARBA00024209"/>
    </source>
</evidence>
<comment type="subcellular location">
    <subcellularLocation>
        <location evidence="1">Membrane</location>
    </subcellularLocation>
</comment>
<proteinExistence type="inferred from homology"/>
<feature type="domain" description="Zinc finger RING-H2-type" evidence="11">
    <location>
        <begin position="10"/>
        <end position="37"/>
    </location>
</feature>
<dbReference type="SUPFAM" id="SSF57850">
    <property type="entry name" value="RING/U-box"/>
    <property type="match status" value="1"/>
</dbReference>